<feature type="compositionally biased region" description="Basic and acidic residues" evidence="2">
    <location>
        <begin position="118"/>
        <end position="133"/>
    </location>
</feature>
<sequence length="406" mass="43239">MASSVSRMEVEPSPQAEPCLEDGNGGSQLRRSNSAPMINKQSDHAPVFQPVISPRVRRFSASVVNNGASPNAVSPPIRIGHRISQLKREEGMSVSDRETEHEREMHSVMQMSQSWEETSLRDKFMQSFSEEKGGTLNSSSDSSTKTVTPPTSLPPMSPSSRFAEPLTILPASLPLSSSPSPTRIPNKQCFSPSMQMSVRNSSLSPSPIPSPTRKAFVTRRSQSPGCIRPSILGETLKRKLCSGDHKLDFSSPPKRACHSDNSTPDSPAASTPLIHSLSSSSLEEDASPPQFINRMPGGIIHTTASTPMHTLPSPLFSHSSTLMTTLPSPMCTLPTPISTLPNSKTTLATPTSTKAGPLSTVPHSTPPSSLSSPIPTLSSPLSQSSPVFTAAASVFTPISSVNGQKL</sequence>
<feature type="compositionally biased region" description="Polar residues" evidence="2">
    <location>
        <begin position="341"/>
        <end position="354"/>
    </location>
</feature>
<organism evidence="3 4">
    <name type="scientific">Branchiostoma belcheri</name>
    <name type="common">Amphioxus</name>
    <dbReference type="NCBI Taxonomy" id="7741"/>
    <lineage>
        <taxon>Eukaryota</taxon>
        <taxon>Metazoa</taxon>
        <taxon>Chordata</taxon>
        <taxon>Cephalochordata</taxon>
        <taxon>Leptocardii</taxon>
        <taxon>Amphioxiformes</taxon>
        <taxon>Branchiostomatidae</taxon>
        <taxon>Branchiostoma</taxon>
    </lineage>
</organism>
<feature type="compositionally biased region" description="Basic and acidic residues" evidence="2">
    <location>
        <begin position="86"/>
        <end position="106"/>
    </location>
</feature>
<protein>
    <submittedName>
        <fullName evidence="4">Protein FAM122A-like</fullName>
    </submittedName>
</protein>
<dbReference type="PANTHER" id="PTHR22227:SF6">
    <property type="entry name" value="FAMILY WITH SEQUENCE SIMILARITY 122B ISOFORM X1"/>
    <property type="match status" value="1"/>
</dbReference>
<dbReference type="GeneID" id="109463959"/>
<dbReference type="InterPro" id="IPR026716">
    <property type="entry name" value="PBIR1/2/3"/>
</dbReference>
<dbReference type="Proteomes" id="UP000515135">
    <property type="component" value="Unplaced"/>
</dbReference>
<dbReference type="OrthoDB" id="10036177at2759"/>
<feature type="region of interest" description="Disordered" evidence="2">
    <location>
        <begin position="1"/>
        <end position="51"/>
    </location>
</feature>
<feature type="compositionally biased region" description="Polar residues" evidence="2">
    <location>
        <begin position="259"/>
        <end position="269"/>
    </location>
</feature>
<feature type="compositionally biased region" description="Polar residues" evidence="2">
    <location>
        <begin position="183"/>
        <end position="200"/>
    </location>
</feature>
<dbReference type="AlphaFoldDB" id="A0A6P4Y1P8"/>
<evidence type="ECO:0000256" key="1">
    <source>
        <dbReference type="ARBA" id="ARBA00006725"/>
    </source>
</evidence>
<comment type="similarity">
    <text evidence="1">Belongs to the FAM122 family.</text>
</comment>
<feature type="compositionally biased region" description="Polar residues" evidence="2">
    <location>
        <begin position="135"/>
        <end position="145"/>
    </location>
</feature>
<dbReference type="GO" id="GO:0004865">
    <property type="term" value="F:protein serine/threonine phosphatase inhibitor activity"/>
    <property type="evidence" value="ECO:0007669"/>
    <property type="project" value="InterPro"/>
</dbReference>
<feature type="region of interest" description="Disordered" evidence="2">
    <location>
        <begin position="66"/>
        <end position="229"/>
    </location>
</feature>
<dbReference type="PANTHER" id="PTHR22227">
    <property type="entry name" value="FAMILY WITH SEQUENCE SIMILARITY 122B ISOFORM X1"/>
    <property type="match status" value="1"/>
</dbReference>
<accession>A0A6P4Y1P8</accession>
<feature type="region of interest" description="Disordered" evidence="2">
    <location>
        <begin position="341"/>
        <end position="382"/>
    </location>
</feature>
<feature type="compositionally biased region" description="Polar residues" evidence="2">
    <location>
        <begin position="27"/>
        <end position="40"/>
    </location>
</feature>
<dbReference type="RefSeq" id="XP_019616434.1">
    <property type="nucleotide sequence ID" value="XM_019760875.1"/>
</dbReference>
<evidence type="ECO:0000313" key="3">
    <source>
        <dbReference type="Proteomes" id="UP000515135"/>
    </source>
</evidence>
<name>A0A6P4Y1P8_BRABE</name>
<evidence type="ECO:0000256" key="2">
    <source>
        <dbReference type="SAM" id="MobiDB-lite"/>
    </source>
</evidence>
<feature type="region of interest" description="Disordered" evidence="2">
    <location>
        <begin position="247"/>
        <end position="302"/>
    </location>
</feature>
<proteinExistence type="inferred from homology"/>
<feature type="compositionally biased region" description="Low complexity" evidence="2">
    <location>
        <begin position="165"/>
        <end position="181"/>
    </location>
</feature>
<dbReference type="KEGG" id="bbel:109463959"/>
<gene>
    <name evidence="4" type="primary">LOC109463959</name>
</gene>
<keyword evidence="3" id="KW-1185">Reference proteome</keyword>
<feature type="compositionally biased region" description="Low complexity" evidence="2">
    <location>
        <begin position="357"/>
        <end position="382"/>
    </location>
</feature>
<reference evidence="4" key="1">
    <citation type="submission" date="2025-08" db="UniProtKB">
        <authorList>
            <consortium name="RefSeq"/>
        </authorList>
    </citation>
    <scope>IDENTIFICATION</scope>
    <source>
        <tissue evidence="4">Gonad</tissue>
    </source>
</reference>
<evidence type="ECO:0000313" key="4">
    <source>
        <dbReference type="RefSeq" id="XP_019616434.1"/>
    </source>
</evidence>